<keyword evidence="5" id="KW-1185">Reference proteome</keyword>
<accession>A0A3P9Q941</accession>
<dbReference type="Proteomes" id="UP000242638">
    <property type="component" value="Unassembled WGS sequence"/>
</dbReference>
<dbReference type="Gene3D" id="2.60.120.920">
    <property type="match status" value="1"/>
</dbReference>
<evidence type="ECO:0000259" key="3">
    <source>
        <dbReference type="PROSITE" id="PS50188"/>
    </source>
</evidence>
<keyword evidence="1" id="KW-0175">Coiled coil</keyword>
<protein>
    <submittedName>
        <fullName evidence="4">E3 ubiquitin-protein ligase TRIM21-like</fullName>
    </submittedName>
</protein>
<dbReference type="Pfam" id="PF25600">
    <property type="entry name" value="TRIM_CC"/>
    <property type="match status" value="1"/>
</dbReference>
<dbReference type="OrthoDB" id="6105938at2759"/>
<evidence type="ECO:0000256" key="1">
    <source>
        <dbReference type="SAM" id="Coils"/>
    </source>
</evidence>
<reference evidence="5" key="1">
    <citation type="submission" date="2013-11" db="EMBL/GenBank/DDBJ databases">
        <title>The genomic landscape of the Guanapo guppy.</title>
        <authorList>
            <person name="Kuenstner A."/>
            <person name="Dreyer C."/>
        </authorList>
    </citation>
    <scope>NUCLEOTIDE SEQUENCE</scope>
    <source>
        <strain evidence="5">Guanapo</strain>
    </source>
</reference>
<dbReference type="PROSITE" id="PS50188">
    <property type="entry name" value="B302_SPRY"/>
    <property type="match status" value="1"/>
</dbReference>
<dbReference type="InterPro" id="IPR058030">
    <property type="entry name" value="TRIM8/14/16/25/29/45/65_CC"/>
</dbReference>
<feature type="compositionally biased region" description="Polar residues" evidence="2">
    <location>
        <begin position="175"/>
        <end position="214"/>
    </location>
</feature>
<dbReference type="OMA" id="MMKDIQW"/>
<evidence type="ECO:0000313" key="5">
    <source>
        <dbReference type="Proteomes" id="UP000242638"/>
    </source>
</evidence>
<proteinExistence type="predicted"/>
<organism evidence="4 5">
    <name type="scientific">Poecilia reticulata</name>
    <name type="common">Guppy</name>
    <name type="synonym">Acanthophacelus reticulatus</name>
    <dbReference type="NCBI Taxonomy" id="8081"/>
    <lineage>
        <taxon>Eukaryota</taxon>
        <taxon>Metazoa</taxon>
        <taxon>Chordata</taxon>
        <taxon>Craniata</taxon>
        <taxon>Vertebrata</taxon>
        <taxon>Euteleostomi</taxon>
        <taxon>Actinopterygii</taxon>
        <taxon>Neopterygii</taxon>
        <taxon>Teleostei</taxon>
        <taxon>Neoteleostei</taxon>
        <taxon>Acanthomorphata</taxon>
        <taxon>Ovalentaria</taxon>
        <taxon>Atherinomorphae</taxon>
        <taxon>Cyprinodontiformes</taxon>
        <taxon>Poeciliidae</taxon>
        <taxon>Poeciliinae</taxon>
        <taxon>Poecilia</taxon>
    </lineage>
</organism>
<dbReference type="AlphaFoldDB" id="A0A3P9Q941"/>
<evidence type="ECO:0000256" key="2">
    <source>
        <dbReference type="SAM" id="MobiDB-lite"/>
    </source>
</evidence>
<dbReference type="FunFam" id="2.60.120.920:FF:000004">
    <property type="entry name" value="Butyrophilin subfamily 1 member A1"/>
    <property type="match status" value="1"/>
</dbReference>
<dbReference type="Pfam" id="PF00622">
    <property type="entry name" value="SPRY"/>
    <property type="match status" value="1"/>
</dbReference>
<dbReference type="SMART" id="SM00589">
    <property type="entry name" value="PRY"/>
    <property type="match status" value="1"/>
</dbReference>
<dbReference type="InterPro" id="IPR003877">
    <property type="entry name" value="SPRY_dom"/>
</dbReference>
<feature type="region of interest" description="Disordered" evidence="2">
    <location>
        <begin position="172"/>
        <end position="214"/>
    </location>
</feature>
<dbReference type="InterPro" id="IPR006574">
    <property type="entry name" value="PRY"/>
</dbReference>
<dbReference type="InterPro" id="IPR050143">
    <property type="entry name" value="TRIM/RBCC"/>
</dbReference>
<dbReference type="InterPro" id="IPR043136">
    <property type="entry name" value="B30.2/SPRY_sf"/>
</dbReference>
<reference evidence="4" key="3">
    <citation type="submission" date="2025-09" db="UniProtKB">
        <authorList>
            <consortium name="Ensembl"/>
        </authorList>
    </citation>
    <scope>IDENTIFICATION</scope>
    <source>
        <strain evidence="4">Guanapo</strain>
    </source>
</reference>
<dbReference type="GeneID" id="103472774"/>
<dbReference type="RefSeq" id="XP_017162939.1">
    <property type="nucleotide sequence ID" value="XM_017307450.1"/>
</dbReference>
<dbReference type="InterPro" id="IPR013320">
    <property type="entry name" value="ConA-like_dom_sf"/>
</dbReference>
<dbReference type="SMART" id="SM00449">
    <property type="entry name" value="SPRY"/>
    <property type="match status" value="1"/>
</dbReference>
<name>A0A3P9Q941_POERE</name>
<dbReference type="CDD" id="cd13733">
    <property type="entry name" value="SPRY_PRY_C-I_1"/>
    <property type="match status" value="1"/>
</dbReference>
<dbReference type="KEGG" id="pret:103472774"/>
<dbReference type="PRINTS" id="PR01407">
    <property type="entry name" value="BUTYPHLNCDUF"/>
</dbReference>
<dbReference type="Bgee" id="ENSPREG00000020771">
    <property type="expression patterns" value="Expressed in caudal fin"/>
</dbReference>
<feature type="coiled-coil region" evidence="1">
    <location>
        <begin position="354"/>
        <end position="381"/>
    </location>
</feature>
<dbReference type="SUPFAM" id="SSF49899">
    <property type="entry name" value="Concanavalin A-like lectins/glucanases"/>
    <property type="match status" value="1"/>
</dbReference>
<dbReference type="Ensembl" id="ENSPRET00000031022.1">
    <property type="protein sequence ID" value="ENSPREP00000030672.1"/>
    <property type="gene ID" value="ENSPREG00000020771.1"/>
</dbReference>
<dbReference type="Pfam" id="PF13765">
    <property type="entry name" value="PRY"/>
    <property type="match status" value="1"/>
</dbReference>
<dbReference type="STRING" id="8081.ENSPREP00000030672"/>
<dbReference type="InterPro" id="IPR003879">
    <property type="entry name" value="Butyrophylin_SPRY"/>
</dbReference>
<reference evidence="4" key="2">
    <citation type="submission" date="2025-08" db="UniProtKB">
        <authorList>
            <consortium name="Ensembl"/>
        </authorList>
    </citation>
    <scope>IDENTIFICATION</scope>
    <source>
        <strain evidence="4">Guanapo</strain>
    </source>
</reference>
<dbReference type="GeneTree" id="ENSGT01040000240385"/>
<dbReference type="PANTHER" id="PTHR24103">
    <property type="entry name" value="E3 UBIQUITIN-PROTEIN LIGASE TRIM"/>
    <property type="match status" value="1"/>
</dbReference>
<evidence type="ECO:0000313" key="4">
    <source>
        <dbReference type="Ensembl" id="ENSPREP00000030672.1"/>
    </source>
</evidence>
<sequence length="620" mass="70642">MSLQVCHCGWSKHTTYHGLRIHQGKKGCTPKGMHIPENKLVSYFPRSYIQPRLFSSVDLSMDIFKTPINFDPSGFEELQVCHCGWSKVTTYHGLRTHQGMMGCTPKGPRIPESNQNFRSNMLEQPYQMDNWSILNTPVKEEKLFMSPNLRTQLNYGLTQTLTQDMNQRMVKTEQDSQQMAPTLNTTTIPFGSQQTETDASSPSTDLMSSPPSHILLTESNSSIFQTPQHSRRGSLSSDNACRWLDFSSVCLMVDSDSETETNTHMDTVTEKKTKREAERLLQTQKDRMKVLLQQKIHIREQKMTEVRSAVKSCKGSLDDEWLQIDSVFSEVMKVVEDARKKALEPIEKRRRKVKRDEQNLLQKLQGEIDRLRDSIDKLGRSRDLQAFPPSNLDGSKEIKDLKVDTSFSFGTLKATTSTMMKDIQWRLENLSSLELKRIATFTVDVKLDSATAHQSLVLSNDGKRVRDGGGKPKAPDNPERFDTFGSVLGINRLNRGRAYWEVEVKNKSGWDLGVARRSANRKGVLNVNTDNGYWVAVHFKDRKYAAMTVPPTSLPLSEKPQKVGVFVDYEEGVVSFYDVMNKSHIFSFTECLFNEDIFPYFSPHPKMNDQNVDPLIISAV</sequence>
<dbReference type="RefSeq" id="XP_008420830.1">
    <property type="nucleotide sequence ID" value="XM_008422608.2"/>
</dbReference>
<dbReference type="InterPro" id="IPR001870">
    <property type="entry name" value="B30.2/SPRY"/>
</dbReference>
<feature type="domain" description="B30.2/SPRY" evidence="3">
    <location>
        <begin position="425"/>
        <end position="620"/>
    </location>
</feature>